<evidence type="ECO:0000256" key="2">
    <source>
        <dbReference type="SAM" id="SignalP"/>
    </source>
</evidence>
<dbReference type="AlphaFoldDB" id="A0AAE0KZW8"/>
<feature type="region of interest" description="Disordered" evidence="1">
    <location>
        <begin position="31"/>
        <end position="59"/>
    </location>
</feature>
<reference evidence="3 4" key="1">
    <citation type="journal article" date="2015" name="Genome Biol. Evol.">
        <title>Comparative Genomics of a Bacterivorous Green Alga Reveals Evolutionary Causalities and Consequences of Phago-Mixotrophic Mode of Nutrition.</title>
        <authorList>
            <person name="Burns J.A."/>
            <person name="Paasch A."/>
            <person name="Narechania A."/>
            <person name="Kim E."/>
        </authorList>
    </citation>
    <scope>NUCLEOTIDE SEQUENCE [LARGE SCALE GENOMIC DNA]</scope>
    <source>
        <strain evidence="3 4">PLY_AMNH</strain>
    </source>
</reference>
<proteinExistence type="predicted"/>
<dbReference type="EMBL" id="LGRX02012929">
    <property type="protein sequence ID" value="KAK3266615.1"/>
    <property type="molecule type" value="Genomic_DNA"/>
</dbReference>
<keyword evidence="4" id="KW-1185">Reference proteome</keyword>
<sequence length="197" mass="22015">MLLPPLLSLLGPSCSFGFEGHVYCQSTDTRTGTEACLPSHPQPKQPRLLSPSPKSKVESTPKLTALLSEVDTTINNVLKALREPPKPPPHRRVTSKTDLTEPAKGGRVVLDPDPERSQQMDLENHHLKAELVAVDRRYKKELMAKSRWMANMQVVEEHMQALVRASKMRTEQLKQRHTVTSLPAAPSPRIVRPAITQ</sequence>
<evidence type="ECO:0000313" key="4">
    <source>
        <dbReference type="Proteomes" id="UP001190700"/>
    </source>
</evidence>
<gene>
    <name evidence="3" type="ORF">CYMTET_24767</name>
</gene>
<feature type="region of interest" description="Disordered" evidence="1">
    <location>
        <begin position="81"/>
        <end position="114"/>
    </location>
</feature>
<evidence type="ECO:0000256" key="1">
    <source>
        <dbReference type="SAM" id="MobiDB-lite"/>
    </source>
</evidence>
<comment type="caution">
    <text evidence="3">The sequence shown here is derived from an EMBL/GenBank/DDBJ whole genome shotgun (WGS) entry which is preliminary data.</text>
</comment>
<organism evidence="3 4">
    <name type="scientific">Cymbomonas tetramitiformis</name>
    <dbReference type="NCBI Taxonomy" id="36881"/>
    <lineage>
        <taxon>Eukaryota</taxon>
        <taxon>Viridiplantae</taxon>
        <taxon>Chlorophyta</taxon>
        <taxon>Pyramimonadophyceae</taxon>
        <taxon>Pyramimonadales</taxon>
        <taxon>Pyramimonadaceae</taxon>
        <taxon>Cymbomonas</taxon>
    </lineage>
</organism>
<evidence type="ECO:0000313" key="3">
    <source>
        <dbReference type="EMBL" id="KAK3266615.1"/>
    </source>
</evidence>
<protein>
    <submittedName>
        <fullName evidence="3">Uncharacterized protein</fullName>
    </submittedName>
</protein>
<dbReference type="Proteomes" id="UP001190700">
    <property type="component" value="Unassembled WGS sequence"/>
</dbReference>
<accession>A0AAE0KZW8</accession>
<feature type="signal peptide" evidence="2">
    <location>
        <begin position="1"/>
        <end position="17"/>
    </location>
</feature>
<keyword evidence="2" id="KW-0732">Signal</keyword>
<feature type="chain" id="PRO_5042055980" evidence="2">
    <location>
        <begin position="18"/>
        <end position="197"/>
    </location>
</feature>
<name>A0AAE0KZW8_9CHLO</name>